<dbReference type="PANTHER" id="PTHR24104:SF25">
    <property type="entry name" value="PROTEIN LIN-41"/>
    <property type="match status" value="1"/>
</dbReference>
<evidence type="ECO:0000256" key="2">
    <source>
        <dbReference type="PROSITE-ProRule" id="PRU00504"/>
    </source>
</evidence>
<dbReference type="InterPro" id="IPR011050">
    <property type="entry name" value="Pectin_lyase_fold/virulence"/>
</dbReference>
<dbReference type="InterPro" id="IPR026444">
    <property type="entry name" value="Secre_tail"/>
</dbReference>
<proteinExistence type="predicted"/>
<reference evidence="6" key="1">
    <citation type="journal article" date="2020" name="mSystems">
        <title>Genome- and Community-Level Interaction Insights into Carbon Utilization and Element Cycling Functions of Hydrothermarchaeota in Hydrothermal Sediment.</title>
        <authorList>
            <person name="Zhou Z."/>
            <person name="Liu Y."/>
            <person name="Xu W."/>
            <person name="Pan J."/>
            <person name="Luo Z.H."/>
            <person name="Li M."/>
        </authorList>
    </citation>
    <scope>NUCLEOTIDE SEQUENCE [LARGE SCALE GENOMIC DNA]</scope>
    <source>
        <strain evidence="6">SpSt-258</strain>
    </source>
</reference>
<dbReference type="SMART" id="SM00710">
    <property type="entry name" value="PbH1"/>
    <property type="match status" value="4"/>
</dbReference>
<feature type="domain" description="Secretion system C-terminal sorting" evidence="5">
    <location>
        <begin position="1860"/>
        <end position="1936"/>
    </location>
</feature>
<dbReference type="InterPro" id="IPR006626">
    <property type="entry name" value="PbH1"/>
</dbReference>
<dbReference type="GO" id="GO:0061630">
    <property type="term" value="F:ubiquitin protein ligase activity"/>
    <property type="evidence" value="ECO:0007669"/>
    <property type="project" value="TreeGrafter"/>
</dbReference>
<dbReference type="InterPro" id="IPR050952">
    <property type="entry name" value="TRIM-NHL_E3_ligases"/>
</dbReference>
<feature type="repeat" description="NHL" evidence="2">
    <location>
        <begin position="92"/>
        <end position="131"/>
    </location>
</feature>
<dbReference type="SUPFAM" id="SSF51126">
    <property type="entry name" value="Pectin lyase-like"/>
    <property type="match status" value="1"/>
</dbReference>
<dbReference type="SUPFAM" id="SSF63829">
    <property type="entry name" value="Calcium-dependent phosphotriesterase"/>
    <property type="match status" value="1"/>
</dbReference>
<dbReference type="Pfam" id="PF18962">
    <property type="entry name" value="Por_Secre_tail"/>
    <property type="match status" value="1"/>
</dbReference>
<feature type="region of interest" description="Disordered" evidence="3">
    <location>
        <begin position="1711"/>
        <end position="1731"/>
    </location>
</feature>
<dbReference type="InterPro" id="IPR012334">
    <property type="entry name" value="Pectin_lyas_fold"/>
</dbReference>
<name>A0A7V0Z6Y0_UNCW3</name>
<feature type="domain" description="Right handed beta helix" evidence="4">
    <location>
        <begin position="896"/>
        <end position="998"/>
    </location>
</feature>
<evidence type="ECO:0000256" key="1">
    <source>
        <dbReference type="ARBA" id="ARBA00022737"/>
    </source>
</evidence>
<dbReference type="EMBL" id="DSKY01000021">
    <property type="protein sequence ID" value="HDY59740.1"/>
    <property type="molecule type" value="Genomic_DNA"/>
</dbReference>
<dbReference type="Gene3D" id="2.160.20.10">
    <property type="entry name" value="Single-stranded right-handed beta-helix, Pectin lyase-like"/>
    <property type="match status" value="2"/>
</dbReference>
<dbReference type="Pfam" id="PF01436">
    <property type="entry name" value="NHL"/>
    <property type="match status" value="1"/>
</dbReference>
<dbReference type="Pfam" id="PF13229">
    <property type="entry name" value="Beta_helix"/>
    <property type="match status" value="2"/>
</dbReference>
<evidence type="ECO:0000313" key="6">
    <source>
        <dbReference type="EMBL" id="HDY59740.1"/>
    </source>
</evidence>
<gene>
    <name evidence="6" type="ORF">ENP86_09355</name>
</gene>
<dbReference type="CDD" id="cd05819">
    <property type="entry name" value="NHL"/>
    <property type="match status" value="1"/>
</dbReference>
<organism evidence="6">
    <name type="scientific">candidate division WOR-3 bacterium</name>
    <dbReference type="NCBI Taxonomy" id="2052148"/>
    <lineage>
        <taxon>Bacteria</taxon>
        <taxon>Bacteria division WOR-3</taxon>
    </lineage>
</organism>
<dbReference type="GO" id="GO:0000209">
    <property type="term" value="P:protein polyubiquitination"/>
    <property type="evidence" value="ECO:0007669"/>
    <property type="project" value="TreeGrafter"/>
</dbReference>
<comment type="caution">
    <text evidence="6">The sequence shown here is derived from an EMBL/GenBank/DDBJ whole genome shotgun (WGS) entry which is preliminary data.</text>
</comment>
<dbReference type="GO" id="GO:0008270">
    <property type="term" value="F:zinc ion binding"/>
    <property type="evidence" value="ECO:0007669"/>
    <property type="project" value="UniProtKB-KW"/>
</dbReference>
<dbReference type="PANTHER" id="PTHR24104">
    <property type="entry name" value="E3 UBIQUITIN-PROTEIN LIGASE NHLRC1-RELATED"/>
    <property type="match status" value="1"/>
</dbReference>
<dbReference type="PROSITE" id="PS51125">
    <property type="entry name" value="NHL"/>
    <property type="match status" value="1"/>
</dbReference>
<keyword evidence="1" id="KW-0677">Repeat</keyword>
<evidence type="ECO:0000256" key="3">
    <source>
        <dbReference type="SAM" id="MobiDB-lite"/>
    </source>
</evidence>
<dbReference type="InterPro" id="IPR001258">
    <property type="entry name" value="NHL_repeat"/>
</dbReference>
<feature type="domain" description="Right handed beta helix" evidence="4">
    <location>
        <begin position="543"/>
        <end position="643"/>
    </location>
</feature>
<evidence type="ECO:0000259" key="4">
    <source>
        <dbReference type="Pfam" id="PF13229"/>
    </source>
</evidence>
<accession>A0A7V0Z6Y0</accession>
<dbReference type="InterPro" id="IPR039448">
    <property type="entry name" value="Beta_helix"/>
</dbReference>
<dbReference type="GO" id="GO:0043161">
    <property type="term" value="P:proteasome-mediated ubiquitin-dependent protein catabolic process"/>
    <property type="evidence" value="ECO:0007669"/>
    <property type="project" value="TreeGrafter"/>
</dbReference>
<dbReference type="Gene3D" id="2.120.10.30">
    <property type="entry name" value="TolB, C-terminal domain"/>
    <property type="match status" value="2"/>
</dbReference>
<dbReference type="InterPro" id="IPR011042">
    <property type="entry name" value="6-blade_b-propeller_TolB-like"/>
</dbReference>
<sequence length="1939" mass="217518">MRYITPFMLFFMLSFGFIEEIPIKLDPNIPKLTKKFVQDNLDISLFAKPAAGAGMVWESLDSAFNGLFFVTDHDWNRIVFTDINSNWIKAYGSFGSDPGQFWHPAGIDVDKSGRVFIADSWNARIIQLQYDFNLDTLEFTAEIKTIGPVTLDLPLGLCIDDNGTPELYNDDYLFIADAGANRIIKMRIADKSFVYKYGDVGISHRFFSYPRAIAKGQMNGANNSRLYVVDYCHQAIVLMHDYGDSVKWVTSRKISGRSNKFLSVCTDFYGNVYVAELDSCRVVKFDPDLTTYQTFGSYGIGTNKFNHLFYFTVPRRSLNGFAIESWADSSGIKQFKLGYGIESLSTDTTIFDATEESLVVSISVNAPARVTIKVSDTTIIRDRLLKTGIHTFIWDGRNKDSKIALPGNYQIIAEAYGTGGVFWYDTRSTSVTVKGTRVSGTLSPNEHWTEEGEPYVLTGDVEMANQSNSKLVIDPGVKVMPTGNYGITHPVYWTGGSTICAKGSPINKILFTPHRKLYPQPDSFPKGFWKGIVRRTNDTSLDSLIFDHCIIENAGSESAAIWLNKTPYVLITNTKISKSGGFGFYCTHYNSTVNIINCEFEDTDSVPLFTNFRSIGEIYGNKFINNSPNVIAITGGTRETDATIYNQGVPYWFLKGFYWECNMKGTSTYCPTLLIQPGVKILFSDSCGLYALSRSKIIAIGKPESIITFTALDTTRHWRGIHINNSHPADTSRFEYCDISYGGRFLTYPLDAGVGNLALSDNKGAFVLKNSRIARSMSYGVGDAHNFETDTCISLVQDNIFYANDSFPLIISTTELGECKGNQFIDNRRQGILIRGGGDITKPITMRNQGVPSVIDCEFMVNNLLEIEKGNVLQFKNNRARFKSNGILKAKKTTFTAYDILWDGIKFENSRSDTSILDSCIIEKARAIGGSAVHISNSRVRVSNSAIMNNECGIYVGGASSRLIVKNNGIYQNNTGIRAFDVRPESLFIKYNEFLGNRCAFMTNYVYPYIPADSNWWGDATGPWDPSTGAPDYNPSGRGDSIGDYVIYRPWLTEPVQLQVVTLLQPNGGETLYCGQEYEIVWSKAIGGKRGQLEAIKWNKSEIRSTKYETNSNDEIPISQMDGSGAIHRTDEILKQVQGMVQNETPTPSLSHQGRGRFESGLSLQGRGGKGQSQILRQELYYTTDFPEGGSKAETFWKFIDTVPVGETSYVWQVPNTPSNRCRVAIKIYYELRTGSVGKKEMGRQRDEEIKGIRLSGNQDIRNKYDGCAIGVDISDGNFAIGLATDFSLSTAYNQGKKILTSPTGNKVHFVYANEGLILPSGVFYCYSQDSGKTFISPELVDSSGLYPAMSLDPNGNPCASWVSGSDIYFTYWTSSWAPPDTIVLPVENLSPPSMVCDNKDTVHLLYVQYYQLPSDTGDLVYLKFKRTDFEGAVKETLHHHIFCRFPSLALDELRNIHILWQGENCVCYQRQDSTGWSDVDTIYTTTTNERLYPVIDVYGNKIVGAWQDRDGAGDFEIYSRRKIDTGWEEIKKVAQTLGDSKFPVLANANYCLWQDNSEGNWEVYKSEYVDTAGTWLEPENISNTLTQSSYPHCAYALVNGTIARLHILWTEGDTIPYPIEFKRIEVLPVAKVFVDVGKSIQSSYCLQRDGYWVFGDRPYQTTDWGYENLRYRISGLDLRKDYRLDLAYYFRNEAIEGNLGQLGAIKGSKSEIRSTKSESSSNDEIPISQMDGSGAIHRTDEILKSETLNLIQGKVQDDKYEPDRPEGIGRIIQALVIDGVGLDTAFITPNHLRRISVWLPDSVYKDGEIIIEIKKIKGKRVVCSEIGLYEFPKEEKEKVFSGPMGKEASISRPFLFEQIYPNPAKGVLRIRFNSPDERKIIIKLYDVCGRLVHQKNLLKSKIGMNELLIKPECLPAGVYFVRLEAEGYTKTEKAILLK</sequence>
<evidence type="ECO:0000259" key="5">
    <source>
        <dbReference type="Pfam" id="PF18962"/>
    </source>
</evidence>
<protein>
    <submittedName>
        <fullName evidence="6">T9SS type A sorting domain-containing protein</fullName>
    </submittedName>
</protein>
<dbReference type="NCBIfam" id="TIGR04183">
    <property type="entry name" value="Por_Secre_tail"/>
    <property type="match status" value="1"/>
</dbReference>